<feature type="domain" description="Primase C-terminal 1" evidence="2">
    <location>
        <begin position="222"/>
        <end position="285"/>
    </location>
</feature>
<feature type="region of interest" description="Disordered" evidence="1">
    <location>
        <begin position="439"/>
        <end position="459"/>
    </location>
</feature>
<evidence type="ECO:0000256" key="1">
    <source>
        <dbReference type="SAM" id="MobiDB-lite"/>
    </source>
</evidence>
<gene>
    <name evidence="3" type="ORF">GGR06_003072</name>
</gene>
<evidence type="ECO:0000313" key="3">
    <source>
        <dbReference type="EMBL" id="MBB4045260.1"/>
    </source>
</evidence>
<accession>A0A840CZH7</accession>
<dbReference type="InterPro" id="IPR025048">
    <property type="entry name" value="DUF3987"/>
</dbReference>
<evidence type="ECO:0000259" key="2">
    <source>
        <dbReference type="SMART" id="SM00942"/>
    </source>
</evidence>
<evidence type="ECO:0000313" key="4">
    <source>
        <dbReference type="Proteomes" id="UP000560658"/>
    </source>
</evidence>
<dbReference type="Proteomes" id="UP000560658">
    <property type="component" value="Unassembled WGS sequence"/>
</dbReference>
<organism evidence="3 4">
    <name type="scientific">Bacteroides reticulotermitis</name>
    <dbReference type="NCBI Taxonomy" id="1133319"/>
    <lineage>
        <taxon>Bacteria</taxon>
        <taxon>Pseudomonadati</taxon>
        <taxon>Bacteroidota</taxon>
        <taxon>Bacteroidia</taxon>
        <taxon>Bacteroidales</taxon>
        <taxon>Bacteroidaceae</taxon>
        <taxon>Bacteroides</taxon>
    </lineage>
</organism>
<dbReference type="InterPro" id="IPR014907">
    <property type="entry name" value="BT4734-like_N"/>
</dbReference>
<dbReference type="SMART" id="SM00942">
    <property type="entry name" value="PriCT_1"/>
    <property type="match status" value="1"/>
</dbReference>
<reference evidence="3" key="1">
    <citation type="submission" date="2020-08" db="EMBL/GenBank/DDBJ databases">
        <title>Genomic Encyclopedia of Type Strains, Phase IV (KMG-IV): sequencing the most valuable type-strain genomes for metagenomic binning, comparative biology and taxonomic classification.</title>
        <authorList>
            <person name="Goeker M."/>
        </authorList>
    </citation>
    <scope>NUCLEOTIDE SEQUENCE [LARGE SCALE GENOMIC DNA]</scope>
    <source>
        <strain evidence="3">DSM 105720</strain>
    </source>
</reference>
<comment type="caution">
    <text evidence="3">The sequence shown here is derived from an EMBL/GenBank/DDBJ whole genome shotgun (WGS) entry which is preliminary data.</text>
</comment>
<feature type="compositionally biased region" description="Basic and acidic residues" evidence="1">
    <location>
        <begin position="444"/>
        <end position="454"/>
    </location>
</feature>
<dbReference type="AlphaFoldDB" id="A0A840CZH7"/>
<dbReference type="RefSeq" id="WP_183209125.1">
    <property type="nucleotide sequence ID" value="NZ_JACIER010000014.1"/>
</dbReference>
<sequence length="770" mass="88670">MKPLEDIYVSVYENVYSKKPKTVSFLQIIGNCIRPVYASSINSIRHYYADGDREAAQKLKSQLPCFTPAGTFEGAHAIRNYRQSSHIIGLDYDHVANRREIIRLCAEDPHTVAALESPTDGVKVFAYVGNCEGRYREAQQFVASYYDRLLCMESDPACKDESRLCYVTFSPNGYLSILFQEFILEHSMDTVPQKTEQQIEPFLPNEETVPSNDDIKMFVSSYIFLNPLTTGKRHTNLFKLACEARRRLYPEENILRELEPYLEHTNFPSSELKSVISSGYKQVNYSSDFSSTPNPSVSQKDKWTNSPYDHLEKDMDAEENYWQGEELRKSTPVFPDNLYQNMPDLLSECILEECTSRERDISFLSDLTALSAVLPYTFGIYNHKKYSPHLYCVVIAPAGSGKSIAQTGRYLIEDIHSQILLDSDQQQRNYKNAHNAWQAQLSRKNKDENKRPEEPQAPPFRMLIIPATTSYTRMQIQMQDNGTQGSIIFDTEAQTLSNANHLDCGNFDNIICKCFEHENIDSSYKANGIRPIYIRHPMLALFLTGTPGQLSGLLESSENGLASRMLYYTYREMPYWKEMGDNSDSFEEHFKTLAQRVSLLYNFCLNHPVMFHFSNTQWRHLNTQFSQLLANVSLESNDDLQAVIKRYAFLVMRISMIQTRIRQFENNDISPDIYCTDIDFEHSLEIVLSCYEHSRLLLSSMPSYSSQALKNPDINKNFINELPAQFTREDANQLGVKYNFNPRRISRLLKAAIGLRINKIAHGVYQKITH</sequence>
<dbReference type="Pfam" id="PF08708">
    <property type="entry name" value="PriCT_1"/>
    <property type="match status" value="1"/>
</dbReference>
<name>A0A840CZH7_9BACE</name>
<keyword evidence="4" id="KW-1185">Reference proteome</keyword>
<dbReference type="Pfam" id="PF13148">
    <property type="entry name" value="DUF3987"/>
    <property type="match status" value="1"/>
</dbReference>
<dbReference type="EMBL" id="JACIER010000014">
    <property type="protein sequence ID" value="MBB4045260.1"/>
    <property type="molecule type" value="Genomic_DNA"/>
</dbReference>
<dbReference type="Pfam" id="PF08800">
    <property type="entry name" value="BT4734-like_N"/>
    <property type="match status" value="1"/>
</dbReference>
<dbReference type="InterPro" id="IPR014820">
    <property type="entry name" value="PriCT_1"/>
</dbReference>
<proteinExistence type="predicted"/>
<protein>
    <recommendedName>
        <fullName evidence="2">Primase C-terminal 1 domain-containing protein</fullName>
    </recommendedName>
</protein>